<gene>
    <name evidence="6 8" type="primary">nusB</name>
    <name evidence="8" type="ORF">J0M35_03505</name>
</gene>
<name>A0A8J7P724_9BACT</name>
<protein>
    <recommendedName>
        <fullName evidence="6">Transcription antitermination protein NusB</fullName>
    </recommendedName>
    <alternativeName>
        <fullName evidence="6">Antitermination factor NusB</fullName>
    </alternativeName>
</protein>
<dbReference type="InterPro" id="IPR006027">
    <property type="entry name" value="NusB_RsmB_TIM44"/>
</dbReference>
<organism evidence="8 9">
    <name type="scientific">Candidatus Obscuribacter phosphatis</name>
    <dbReference type="NCBI Taxonomy" id="1906157"/>
    <lineage>
        <taxon>Bacteria</taxon>
        <taxon>Bacillati</taxon>
        <taxon>Candidatus Melainabacteria</taxon>
        <taxon>Candidatus Obscuribacterales</taxon>
        <taxon>Candidatus Obscuribacteraceae</taxon>
        <taxon>Candidatus Obscuribacter</taxon>
    </lineage>
</organism>
<dbReference type="HAMAP" id="MF_00073">
    <property type="entry name" value="NusB"/>
    <property type="match status" value="1"/>
</dbReference>
<dbReference type="GO" id="GO:0005829">
    <property type="term" value="C:cytosol"/>
    <property type="evidence" value="ECO:0007669"/>
    <property type="project" value="TreeGrafter"/>
</dbReference>
<reference evidence="8" key="1">
    <citation type="submission" date="2021-02" db="EMBL/GenBank/DDBJ databases">
        <title>Genome-Resolved Metagenomics of a Microbial Community Performing Photosynthetic Biological Nutrient Removal.</title>
        <authorList>
            <person name="Mcdaniel E.A."/>
        </authorList>
    </citation>
    <scope>NUCLEOTIDE SEQUENCE</scope>
    <source>
        <strain evidence="8">UWPOB_OBS1</strain>
    </source>
</reference>
<evidence type="ECO:0000256" key="5">
    <source>
        <dbReference type="ARBA" id="ARBA00023163"/>
    </source>
</evidence>
<dbReference type="AlphaFoldDB" id="A0A8J7P724"/>
<evidence type="ECO:0000313" key="9">
    <source>
        <dbReference type="Proteomes" id="UP000664277"/>
    </source>
</evidence>
<comment type="function">
    <text evidence="6">Involved in transcription antitermination. Required for transcription of ribosomal RNA (rRNA) genes. Binds specifically to the boxA antiterminator sequence of the ribosomal RNA (rrn) operons.</text>
</comment>
<feature type="domain" description="NusB/RsmB/TIM44" evidence="7">
    <location>
        <begin position="135"/>
        <end position="232"/>
    </location>
</feature>
<sequence length="254" mass="28782">MSARRIARELAVIVMPQLPKNQDKLETTQIMELTDKAIHMLVDYARQSLTDAQAMVIAAQDELSAIEVEHENNRNRVDELKPVNLTSKQLKEKMQTLETAIALVSEALDIPEMALALGTQTVRSNCKKCGAIVDATIDKPHKDEVRDFVIRLISVYLENKELVDEFIKRARTKWRVDRMVSIDRDILRLACSEAFFMDDIPINVAISEAVELSHRFADAKAARFINGILGDLSEEAEAVRRARARKKRESITLN</sequence>
<dbReference type="NCBIfam" id="TIGR01951">
    <property type="entry name" value="nusB"/>
    <property type="match status" value="1"/>
</dbReference>
<keyword evidence="3 6" id="KW-0694">RNA-binding</keyword>
<dbReference type="Gene3D" id="1.10.940.10">
    <property type="entry name" value="NusB-like"/>
    <property type="match status" value="1"/>
</dbReference>
<keyword evidence="2 6" id="KW-0889">Transcription antitermination</keyword>
<dbReference type="GO" id="GO:0031564">
    <property type="term" value="P:transcription antitermination"/>
    <property type="evidence" value="ECO:0007669"/>
    <property type="project" value="UniProtKB-KW"/>
</dbReference>
<evidence type="ECO:0000256" key="3">
    <source>
        <dbReference type="ARBA" id="ARBA00022884"/>
    </source>
</evidence>
<dbReference type="GO" id="GO:0003723">
    <property type="term" value="F:RNA binding"/>
    <property type="evidence" value="ECO:0007669"/>
    <property type="project" value="UniProtKB-UniRule"/>
</dbReference>
<dbReference type="GO" id="GO:0006353">
    <property type="term" value="P:DNA-templated transcription termination"/>
    <property type="evidence" value="ECO:0007669"/>
    <property type="project" value="UniProtKB-UniRule"/>
</dbReference>
<dbReference type="InterPro" id="IPR035926">
    <property type="entry name" value="NusB-like_sf"/>
</dbReference>
<dbReference type="Pfam" id="PF01029">
    <property type="entry name" value="NusB"/>
    <property type="match status" value="1"/>
</dbReference>
<evidence type="ECO:0000256" key="6">
    <source>
        <dbReference type="HAMAP-Rule" id="MF_00073"/>
    </source>
</evidence>
<proteinExistence type="inferred from homology"/>
<dbReference type="PANTHER" id="PTHR11078:SF3">
    <property type="entry name" value="ANTITERMINATION NUSB DOMAIN-CONTAINING PROTEIN"/>
    <property type="match status" value="1"/>
</dbReference>
<dbReference type="PANTHER" id="PTHR11078">
    <property type="entry name" value="N UTILIZATION SUBSTANCE PROTEIN B-RELATED"/>
    <property type="match status" value="1"/>
</dbReference>
<dbReference type="SUPFAM" id="SSF48013">
    <property type="entry name" value="NusB-like"/>
    <property type="match status" value="1"/>
</dbReference>
<evidence type="ECO:0000256" key="4">
    <source>
        <dbReference type="ARBA" id="ARBA00023015"/>
    </source>
</evidence>
<evidence type="ECO:0000313" key="8">
    <source>
        <dbReference type="EMBL" id="MBN8659404.1"/>
    </source>
</evidence>
<keyword evidence="4 6" id="KW-0805">Transcription regulation</keyword>
<dbReference type="EMBL" id="JAFLCK010000003">
    <property type="protein sequence ID" value="MBN8659404.1"/>
    <property type="molecule type" value="Genomic_DNA"/>
</dbReference>
<comment type="similarity">
    <text evidence="1 6">Belongs to the NusB family.</text>
</comment>
<comment type="caution">
    <text evidence="8">The sequence shown here is derived from an EMBL/GenBank/DDBJ whole genome shotgun (WGS) entry which is preliminary data.</text>
</comment>
<evidence type="ECO:0000256" key="1">
    <source>
        <dbReference type="ARBA" id="ARBA00005952"/>
    </source>
</evidence>
<accession>A0A8J7P724</accession>
<dbReference type="InterPro" id="IPR011605">
    <property type="entry name" value="NusB_fam"/>
</dbReference>
<keyword evidence="5 6" id="KW-0804">Transcription</keyword>
<evidence type="ECO:0000259" key="7">
    <source>
        <dbReference type="Pfam" id="PF01029"/>
    </source>
</evidence>
<dbReference type="Proteomes" id="UP000664277">
    <property type="component" value="Unassembled WGS sequence"/>
</dbReference>
<evidence type="ECO:0000256" key="2">
    <source>
        <dbReference type="ARBA" id="ARBA00022814"/>
    </source>
</evidence>